<dbReference type="Proteomes" id="UP001497744">
    <property type="component" value="Unassembled WGS sequence"/>
</dbReference>
<evidence type="ECO:0000313" key="2">
    <source>
        <dbReference type="Proteomes" id="UP001497744"/>
    </source>
</evidence>
<proteinExistence type="predicted"/>
<protein>
    <submittedName>
        <fullName evidence="1">Cytoplasmic linker protein</fullName>
    </submittedName>
</protein>
<keyword evidence="2" id="KW-1185">Reference proteome</keyword>
<comment type="caution">
    <text evidence="1">The sequence shown here is derived from an EMBL/GenBank/DDBJ whole genome shotgun (WGS) entry which is preliminary data.</text>
</comment>
<reference evidence="1 2" key="1">
    <citation type="submission" date="2021-06" db="EMBL/GenBank/DDBJ databases">
        <title>Genome sequence of Babesia caballi.</title>
        <authorList>
            <person name="Yamagishi J."/>
            <person name="Kidaka T."/>
            <person name="Ochi A."/>
        </authorList>
    </citation>
    <scope>NUCLEOTIDE SEQUENCE [LARGE SCALE GENOMIC DNA]</scope>
    <source>
        <strain evidence="1">USDA-D6B2</strain>
    </source>
</reference>
<dbReference type="AlphaFoldDB" id="A0AAV4LQ23"/>
<sequence>MFCRLPLHRGGWRSRRFFSAERARLSERLWDTLVPERNWTPFTPQFWVLFVATVSLYCYNRSRPEKVDDVISDEERKRAEALSRLARSSDT</sequence>
<organism evidence="1 2">
    <name type="scientific">Babesia caballi</name>
    <dbReference type="NCBI Taxonomy" id="5871"/>
    <lineage>
        <taxon>Eukaryota</taxon>
        <taxon>Sar</taxon>
        <taxon>Alveolata</taxon>
        <taxon>Apicomplexa</taxon>
        <taxon>Aconoidasida</taxon>
        <taxon>Piroplasmida</taxon>
        <taxon>Babesiidae</taxon>
        <taxon>Babesia</taxon>
    </lineage>
</organism>
<dbReference type="EMBL" id="BPLF01000001">
    <property type="protein sequence ID" value="GIX62236.1"/>
    <property type="molecule type" value="Genomic_DNA"/>
</dbReference>
<evidence type="ECO:0000313" key="1">
    <source>
        <dbReference type="EMBL" id="GIX62236.1"/>
    </source>
</evidence>
<name>A0AAV4LQ23_BABCB</name>
<gene>
    <name evidence="1" type="ORF">BcabD6B2_16710</name>
</gene>
<dbReference type="RefSeq" id="XP_067714305.1">
    <property type="nucleotide sequence ID" value="XM_067858204.1"/>
</dbReference>
<accession>A0AAV4LQ23</accession>
<dbReference type="GeneID" id="94193717"/>